<dbReference type="EMBL" id="PZQS01000013">
    <property type="protein sequence ID" value="PVD19861.1"/>
    <property type="molecule type" value="Genomic_DNA"/>
</dbReference>
<dbReference type="InterPro" id="IPR029156">
    <property type="entry name" value="CTC1"/>
</dbReference>
<evidence type="ECO:0000313" key="2">
    <source>
        <dbReference type="EMBL" id="PVD19861.1"/>
    </source>
</evidence>
<feature type="compositionally biased region" description="Basic and acidic residues" evidence="1">
    <location>
        <begin position="437"/>
        <end position="458"/>
    </location>
</feature>
<dbReference type="Proteomes" id="UP000245119">
    <property type="component" value="Linkage Group LG13"/>
</dbReference>
<sequence length="838" mass="94416">MPPQKVTALSSENAFILLHVKINKDYVFCIELQYGVPIIVKHSQYHGWQQQMLPGKAIVLTSLRPTTLAKEYKPPQRVYVPWTGSCLIPKDSNIEELSLQDWLANYGVAPPQATMVPPNFKADFKLASFQGVVTDNSTRAYGVIVLDSTTRRKEKQLFCCVRSRICILQKKPSETKREEQQGSLQSLLRDDSFTMSDTLALIHLHQNIVTTLSVRSQFNVKNVMRHLVYKVWNQGVERRRRNFLLEFCQPEAFCPFANDQDYNIPILTQLGDLKQMDLDNASVSDIDLETQRTDCENLWTYSTRKFVEKSTKPFLGWLALNPVTGRLQLQSDKDKMNVVVLSSDSETPELTHQCSSSCHCNGLHPGQRMSCPFIHPCCLGHLLLVTKYLVVKEAFSNSSNHQSITTDHIHYLIISTCDCILVDKKHLSPPACSAQKHASEDSTHSFAGHEKRLRSESRRKMAEKYECNNSYLVYITSKESLLAKTNLTSESRLQFFAEATLMTSVSSGKGSFITLGDFSASQPLVLAFRNRSCMWHDAIQPKGLYCFSMKYSGDKHALLWPQMDKKLQALQNGAAMTEVKVSDEAEIDRIFNSFTEPGMLVSFMGIIMWRKHPQLSMHMSTAGTTNNCLHMVHPDTLQGCLKGRCLCVGVKDSMQGPSSARVYFNNTAVIYPLGLLPGMMVEFLRVDKRVSRSGNTYFQFLSVSSLRILSGPKQTANLILIEDGSCQALVSIKYGGVDVAQRLLKLSQQEWFCLEKVFDRPGGTAAEVFVSQLCNSVDVRRPCIMLLQKSMSSYKKAAGIDDLSQNDLVTRKINTGELTVETLCLPYLQLECLDIQEV</sequence>
<dbReference type="AlphaFoldDB" id="A0A2T7NFC2"/>
<dbReference type="STRING" id="400727.A0A2T7NFC2"/>
<evidence type="ECO:0000256" key="1">
    <source>
        <dbReference type="SAM" id="MobiDB-lite"/>
    </source>
</evidence>
<gene>
    <name evidence="2" type="ORF">C0Q70_20354</name>
</gene>
<feature type="region of interest" description="Disordered" evidence="1">
    <location>
        <begin position="433"/>
        <end position="458"/>
    </location>
</feature>
<comment type="caution">
    <text evidence="2">The sequence shown here is derived from an EMBL/GenBank/DDBJ whole genome shotgun (WGS) entry which is preliminary data.</text>
</comment>
<proteinExistence type="predicted"/>
<dbReference type="Pfam" id="PF15489">
    <property type="entry name" value="CTC1"/>
    <property type="match status" value="1"/>
</dbReference>
<dbReference type="GO" id="GO:0003697">
    <property type="term" value="F:single-stranded DNA binding"/>
    <property type="evidence" value="ECO:0007669"/>
    <property type="project" value="InterPro"/>
</dbReference>
<reference evidence="2 3" key="1">
    <citation type="submission" date="2018-04" db="EMBL/GenBank/DDBJ databases">
        <title>The genome of golden apple snail Pomacea canaliculata provides insight into stress tolerance and invasive adaptation.</title>
        <authorList>
            <person name="Liu C."/>
            <person name="Liu B."/>
            <person name="Ren Y."/>
            <person name="Zhang Y."/>
            <person name="Wang H."/>
            <person name="Li S."/>
            <person name="Jiang F."/>
            <person name="Yin L."/>
            <person name="Zhang G."/>
            <person name="Qian W."/>
            <person name="Fan W."/>
        </authorList>
    </citation>
    <scope>NUCLEOTIDE SEQUENCE [LARGE SCALE GENOMIC DNA]</scope>
    <source>
        <strain evidence="2">SZHN2017</strain>
        <tissue evidence="2">Muscle</tissue>
    </source>
</reference>
<accession>A0A2T7NFC2</accession>
<keyword evidence="3" id="KW-1185">Reference proteome</keyword>
<name>A0A2T7NFC2_POMCA</name>
<organism evidence="2 3">
    <name type="scientific">Pomacea canaliculata</name>
    <name type="common">Golden apple snail</name>
    <dbReference type="NCBI Taxonomy" id="400727"/>
    <lineage>
        <taxon>Eukaryota</taxon>
        <taxon>Metazoa</taxon>
        <taxon>Spiralia</taxon>
        <taxon>Lophotrochozoa</taxon>
        <taxon>Mollusca</taxon>
        <taxon>Gastropoda</taxon>
        <taxon>Caenogastropoda</taxon>
        <taxon>Architaenioglossa</taxon>
        <taxon>Ampullarioidea</taxon>
        <taxon>Ampullariidae</taxon>
        <taxon>Pomacea</taxon>
    </lineage>
</organism>
<dbReference type="OrthoDB" id="6161998at2759"/>
<protein>
    <submittedName>
        <fullName evidence="2">Uncharacterized protein</fullName>
    </submittedName>
</protein>
<evidence type="ECO:0000313" key="3">
    <source>
        <dbReference type="Proteomes" id="UP000245119"/>
    </source>
</evidence>